<dbReference type="GO" id="GO:0045214">
    <property type="term" value="P:sarcomere organization"/>
    <property type="evidence" value="ECO:0007669"/>
    <property type="project" value="TreeGrafter"/>
</dbReference>
<dbReference type="Pfam" id="PF07679">
    <property type="entry name" value="I-set"/>
    <property type="match status" value="15"/>
</dbReference>
<dbReference type="GeneID" id="116224917"/>
<keyword evidence="2" id="KW-0393">Immunoglobulin domain</keyword>
<dbReference type="InterPro" id="IPR003599">
    <property type="entry name" value="Ig_sub"/>
</dbReference>
<evidence type="ECO:0000256" key="2">
    <source>
        <dbReference type="ARBA" id="ARBA00023319"/>
    </source>
</evidence>
<feature type="domain" description="Ig-like" evidence="3">
    <location>
        <begin position="1133"/>
        <end position="1223"/>
    </location>
</feature>
<evidence type="ECO:0000313" key="5">
    <source>
        <dbReference type="RefSeq" id="XP_031441651.1"/>
    </source>
</evidence>
<sequence>MKMGDVSIPMRNKLRLECRFTGSPKLFVTWYKDGKQLYASYRHNTKVIENTCILECLHECNKDTPGRYSCEVHNASGTDICHAQISVVTEPARFVTKLKDISIPMKQKLQLVCTFKGAPKMFVTWYKNGKQLYASYRYNTKVTGNSCIVECLHECDKDTPGTYACEVSNAYGTEICYADVSVITEPARFVKKLKATTVALGHKLRLECEFKGAPKMFVTWYKNGKQLYASYRYNTKITANTCIMECLHDTKPDTAGIYSCEVSNSYGTDICQAEVAVATEPAHFVTKLKDHTIPMSKKLILECTFTGAPKMFVTWYKEGKQVYASYRYNTKVTKNSCILECLHPSNQETSGIYSCEVSNAHGTDICHAQIVAVTEPPQLITKLKDLSVPMNKKLRLECTFIGAPKMFITWYKDGKQVYASYRYNTKVTKNSCILECLHECNTETTGRYSCEITNKYGSDVCYAKVTAVADPARFVTKLKNISIPVSQKLRLECTFTGAPKMFVTWYKNDKQLYASYRYNTKVIGNSCVLECLHECNKETTGKYSCEVTNKFGSDRCHAEVTTVTDVPRFAKKLPNIQVYIGEKMTLECTFTGAPKMFVTWYKEGKQLYASYRHNTKLIGNSCILECLHGSNRGTAGRYSCEISNSHGSAICHADITVGTDAPHFVKNLVDMTIPMSKMLRLECAFTGAQKMFVIWYKDGKQVYGYNTKVTTNSCTLECLHRSNKETTGKYSCEISNSYGTAICHSQITAESEPARFVKKLQNLSIPMSQKLRLECIFMGAPKMFVTWYKDGKQLYASYRYNSKVTENSCIMECLHECNKETAGRYSCEITNPYGTDICHAQVVPVTEPARFVKKLKDVCFPLSKNLRLECTFTGAPKMFVTWYKDGKQVYASYRYNTKVIGNTCVLECLHKCNEDTPGRYSCEVTNSYGSDICYAQVTTVTEPGRFVSRLKDQTITMSKKLRLECTFTGAPKLFITWCKDGKQVCASNRFNTKVIGNTCVLECLHETNKDTSGKYSCEIYNTYGSDICHAQVMAVTEPARFVMQLQNITIPMTEKLRLQCTFTGDQKMFVTWYKDGKQLYGSYRYNTKVTKNSCILECLHECNKETSGRYSCEVSNSCGKDICHAQVIAVTEPARFVKKLQNVAVPMSHNLRLECTFTGAPKMFVTWYKDGKQLYASYRYNTKIVGKSCILEGLHPCNRETPGIYSCEVSNSYGTDICHAEVNTAPDSPRFVKKLTRHTLKKGEKLRLDCTFTGAEKMFVTWYKDGKQVYGSYRYNTKLVGNSCIFEGLHESNRDTTGKYSCEISNSYGSDICHAQINFGTEPPQFVTELEDLTIPMSQKLRLECTFTGTSMFVTWYKDGKQLYASYRFNTKVIRNTCILEALHPCNSETSGRYSCEISNSYGTLICHAQIRTVGDVAKPPTTTDVAKKPLTTGQC</sequence>
<feature type="domain" description="Ig-like" evidence="3">
    <location>
        <begin position="91"/>
        <end position="181"/>
    </location>
</feature>
<dbReference type="InterPro" id="IPR013783">
    <property type="entry name" value="Ig-like_fold"/>
</dbReference>
<protein>
    <submittedName>
        <fullName evidence="5">Titin-like</fullName>
    </submittedName>
</protein>
<feature type="domain" description="Ig-like" evidence="3">
    <location>
        <begin position="943"/>
        <end position="1036"/>
    </location>
</feature>
<feature type="domain" description="Ig-like" evidence="3">
    <location>
        <begin position="662"/>
        <end position="748"/>
    </location>
</feature>
<gene>
    <name evidence="5" type="primary">LOC116224917</name>
</gene>
<reference evidence="5" key="1">
    <citation type="submission" date="2025-08" db="UniProtKB">
        <authorList>
            <consortium name="RefSeq"/>
        </authorList>
    </citation>
    <scope>IDENTIFICATION</scope>
</reference>
<dbReference type="Gene3D" id="2.60.40.10">
    <property type="entry name" value="Immunoglobulins"/>
    <property type="match status" value="15"/>
</dbReference>
<dbReference type="PANTHER" id="PTHR13817">
    <property type="entry name" value="TITIN"/>
    <property type="match status" value="1"/>
</dbReference>
<feature type="domain" description="Ig-like" evidence="3">
    <location>
        <begin position="377"/>
        <end position="466"/>
    </location>
</feature>
<dbReference type="InterPro" id="IPR003598">
    <property type="entry name" value="Ig_sub2"/>
</dbReference>
<dbReference type="InterPro" id="IPR007110">
    <property type="entry name" value="Ig-like_dom"/>
</dbReference>
<dbReference type="GO" id="GO:0003007">
    <property type="term" value="P:heart morphogenesis"/>
    <property type="evidence" value="ECO:0007669"/>
    <property type="project" value="UniProtKB-ARBA"/>
</dbReference>
<feature type="domain" description="Ig-like" evidence="3">
    <location>
        <begin position="1"/>
        <end position="86"/>
    </location>
</feature>
<dbReference type="KEGG" id="char:116224917"/>
<feature type="domain" description="Ig-like" evidence="3">
    <location>
        <begin position="1038"/>
        <end position="1117"/>
    </location>
</feature>
<keyword evidence="1" id="KW-0677">Repeat</keyword>
<feature type="domain" description="Ig-like" evidence="3">
    <location>
        <begin position="848"/>
        <end position="938"/>
    </location>
</feature>
<dbReference type="GO" id="GO:0031430">
    <property type="term" value="C:M band"/>
    <property type="evidence" value="ECO:0007669"/>
    <property type="project" value="TreeGrafter"/>
</dbReference>
<feature type="domain" description="Ig-like" evidence="3">
    <location>
        <begin position="567"/>
        <end position="656"/>
    </location>
</feature>
<dbReference type="InterPro" id="IPR050964">
    <property type="entry name" value="Striated_Muscle_Regulatory"/>
</dbReference>
<dbReference type="SUPFAM" id="SSF48726">
    <property type="entry name" value="Immunoglobulin"/>
    <property type="match status" value="15"/>
</dbReference>
<evidence type="ECO:0000259" key="3">
    <source>
        <dbReference type="PROSITE" id="PS50835"/>
    </source>
</evidence>
<dbReference type="Proteomes" id="UP000515152">
    <property type="component" value="Chromosome 2"/>
</dbReference>
<feature type="domain" description="Ig-like" evidence="3">
    <location>
        <begin position="1324"/>
        <end position="1412"/>
    </location>
</feature>
<feature type="domain" description="Ig-like" evidence="3">
    <location>
        <begin position="1229"/>
        <end position="1318"/>
    </location>
</feature>
<dbReference type="GO" id="GO:0055013">
    <property type="term" value="P:cardiac muscle cell development"/>
    <property type="evidence" value="ECO:0007669"/>
    <property type="project" value="UniProtKB-ARBA"/>
</dbReference>
<dbReference type="OrthoDB" id="5969272at2759"/>
<dbReference type="InterPro" id="IPR036179">
    <property type="entry name" value="Ig-like_dom_sf"/>
</dbReference>
<dbReference type="RefSeq" id="XP_031441651.1">
    <property type="nucleotide sequence ID" value="XM_031585791.1"/>
</dbReference>
<organism evidence="4 5">
    <name type="scientific">Clupea harengus</name>
    <name type="common">Atlantic herring</name>
    <dbReference type="NCBI Taxonomy" id="7950"/>
    <lineage>
        <taxon>Eukaryota</taxon>
        <taxon>Metazoa</taxon>
        <taxon>Chordata</taxon>
        <taxon>Craniata</taxon>
        <taxon>Vertebrata</taxon>
        <taxon>Euteleostomi</taxon>
        <taxon>Actinopterygii</taxon>
        <taxon>Neopterygii</taxon>
        <taxon>Teleostei</taxon>
        <taxon>Clupei</taxon>
        <taxon>Clupeiformes</taxon>
        <taxon>Clupeoidei</taxon>
        <taxon>Clupeidae</taxon>
        <taxon>Clupea</taxon>
    </lineage>
</organism>
<evidence type="ECO:0000256" key="1">
    <source>
        <dbReference type="ARBA" id="ARBA00022737"/>
    </source>
</evidence>
<feature type="domain" description="Ig-like" evidence="3">
    <location>
        <begin position="186"/>
        <end position="276"/>
    </location>
</feature>
<evidence type="ECO:0000313" key="4">
    <source>
        <dbReference type="Proteomes" id="UP000515152"/>
    </source>
</evidence>
<dbReference type="PROSITE" id="PS50835">
    <property type="entry name" value="IG_LIKE"/>
    <property type="match status" value="15"/>
</dbReference>
<dbReference type="SMART" id="SM00408">
    <property type="entry name" value="IGc2"/>
    <property type="match status" value="15"/>
</dbReference>
<keyword evidence="4" id="KW-1185">Reference proteome</keyword>
<dbReference type="InterPro" id="IPR013098">
    <property type="entry name" value="Ig_I-set"/>
</dbReference>
<dbReference type="PANTHER" id="PTHR13817:SF166">
    <property type="entry name" value="NEURONAL IGCAM-RELATED"/>
    <property type="match status" value="1"/>
</dbReference>
<feature type="domain" description="Ig-like" evidence="3">
    <location>
        <begin position="281"/>
        <end position="371"/>
    </location>
</feature>
<dbReference type="SMART" id="SM00409">
    <property type="entry name" value="IG"/>
    <property type="match status" value="15"/>
</dbReference>
<name>A0A6P8GUR8_CLUHA</name>
<proteinExistence type="predicted"/>
<feature type="domain" description="Ig-like" evidence="3">
    <location>
        <begin position="753"/>
        <end position="846"/>
    </location>
</feature>
<accession>A0A6P8GUR8</accession>
<feature type="domain" description="Ig-like" evidence="3">
    <location>
        <begin position="471"/>
        <end position="561"/>
    </location>
</feature>
<dbReference type="FunFam" id="2.60.40.10:FF:000107">
    <property type="entry name" value="Myosin, light chain kinase a"/>
    <property type="match status" value="15"/>
</dbReference>